<evidence type="ECO:0000256" key="5">
    <source>
        <dbReference type="ARBA" id="ARBA00022679"/>
    </source>
</evidence>
<dbReference type="GO" id="GO:0045227">
    <property type="term" value="P:capsule polysaccharide biosynthetic process"/>
    <property type="evidence" value="ECO:0007669"/>
    <property type="project" value="UniProtKB-UniPathway"/>
</dbReference>
<organism evidence="15 16">
    <name type="scientific">Weissella jogaejeotgali</name>
    <dbReference type="NCBI Taxonomy" id="1631871"/>
    <lineage>
        <taxon>Bacteria</taxon>
        <taxon>Bacillati</taxon>
        <taxon>Bacillota</taxon>
        <taxon>Bacilli</taxon>
        <taxon>Lactobacillales</taxon>
        <taxon>Lactobacillaceae</taxon>
        <taxon>Weissella</taxon>
    </lineage>
</organism>
<dbReference type="GO" id="GO:0042802">
    <property type="term" value="F:identical protein binding"/>
    <property type="evidence" value="ECO:0007669"/>
    <property type="project" value="UniProtKB-ARBA"/>
</dbReference>
<dbReference type="GO" id="GO:0005886">
    <property type="term" value="C:plasma membrane"/>
    <property type="evidence" value="ECO:0007669"/>
    <property type="project" value="TreeGrafter"/>
</dbReference>
<name>A0A1L6RBA7_9LACO</name>
<keyword evidence="11" id="KW-0270">Exopolysaccharide synthesis</keyword>
<comment type="catalytic activity">
    <reaction evidence="13">
        <text>L-tyrosyl-[protein] + ATP = O-phospho-L-tyrosyl-[protein] + ADP + H(+)</text>
        <dbReference type="Rhea" id="RHEA:10596"/>
        <dbReference type="Rhea" id="RHEA-COMP:10136"/>
        <dbReference type="Rhea" id="RHEA-COMP:20101"/>
        <dbReference type="ChEBI" id="CHEBI:15378"/>
        <dbReference type="ChEBI" id="CHEBI:30616"/>
        <dbReference type="ChEBI" id="CHEBI:46858"/>
        <dbReference type="ChEBI" id="CHEBI:61978"/>
        <dbReference type="ChEBI" id="CHEBI:456216"/>
        <dbReference type="EC" id="2.7.10.2"/>
    </reaction>
</comment>
<evidence type="ECO:0000313" key="16">
    <source>
        <dbReference type="Proteomes" id="UP000185473"/>
    </source>
</evidence>
<evidence type="ECO:0000256" key="12">
    <source>
        <dbReference type="ARBA" id="ARBA00024964"/>
    </source>
</evidence>
<dbReference type="GO" id="GO:0004715">
    <property type="term" value="F:non-membrane spanning protein tyrosine kinase activity"/>
    <property type="evidence" value="ECO:0007669"/>
    <property type="project" value="UniProtKB-EC"/>
</dbReference>
<evidence type="ECO:0000256" key="3">
    <source>
        <dbReference type="ARBA" id="ARBA00011903"/>
    </source>
</evidence>
<dbReference type="PANTHER" id="PTHR32309">
    <property type="entry name" value="TYROSINE-PROTEIN KINASE"/>
    <property type="match status" value="1"/>
</dbReference>
<evidence type="ECO:0000256" key="8">
    <source>
        <dbReference type="ARBA" id="ARBA00022840"/>
    </source>
</evidence>
<comment type="pathway">
    <text evidence="1">Capsule biogenesis; capsule polysaccharide biosynthesis.</text>
</comment>
<evidence type="ECO:0000256" key="6">
    <source>
        <dbReference type="ARBA" id="ARBA00022741"/>
    </source>
</evidence>
<dbReference type="InterPro" id="IPR005702">
    <property type="entry name" value="Wzc-like_C"/>
</dbReference>
<dbReference type="InterPro" id="IPR050445">
    <property type="entry name" value="Bact_polysacc_biosynth/exp"/>
</dbReference>
<feature type="domain" description="AAA" evidence="14">
    <location>
        <begin position="66"/>
        <end position="182"/>
    </location>
</feature>
<evidence type="ECO:0000256" key="4">
    <source>
        <dbReference type="ARBA" id="ARBA00019200"/>
    </source>
</evidence>
<dbReference type="NCBIfam" id="TIGR01007">
    <property type="entry name" value="eps_fam"/>
    <property type="match status" value="1"/>
</dbReference>
<dbReference type="SUPFAM" id="SSF52540">
    <property type="entry name" value="P-loop containing nucleoside triphosphate hydrolases"/>
    <property type="match status" value="1"/>
</dbReference>
<evidence type="ECO:0000256" key="1">
    <source>
        <dbReference type="ARBA" id="ARBA00005132"/>
    </source>
</evidence>
<reference evidence="15 16" key="1">
    <citation type="submission" date="2016-02" db="EMBL/GenBank/DDBJ databases">
        <title>Complete Genome Sequence of Weissella jogaejeotgali FOL01.</title>
        <authorList>
            <person name="Lee J.-H."/>
            <person name="Ku H.-J."/>
        </authorList>
    </citation>
    <scope>NUCLEOTIDE SEQUENCE [LARGE SCALE GENOMIC DNA]</scope>
    <source>
        <strain evidence="15 16">FOL01</strain>
    </source>
</reference>
<dbReference type="Gene3D" id="3.40.50.300">
    <property type="entry name" value="P-loop containing nucleotide triphosphate hydrolases"/>
    <property type="match status" value="1"/>
</dbReference>
<evidence type="ECO:0000313" key="15">
    <source>
        <dbReference type="EMBL" id="APS41762.1"/>
    </source>
</evidence>
<dbReference type="OrthoDB" id="9794577at2"/>
<accession>A0A1L6RBA7</accession>
<keyword evidence="8" id="KW-0067">ATP-binding</keyword>
<evidence type="ECO:0000256" key="9">
    <source>
        <dbReference type="ARBA" id="ARBA00022903"/>
    </source>
</evidence>
<dbReference type="InterPro" id="IPR027417">
    <property type="entry name" value="P-loop_NTPase"/>
</dbReference>
<evidence type="ECO:0000256" key="11">
    <source>
        <dbReference type="ARBA" id="ARBA00023169"/>
    </source>
</evidence>
<protein>
    <recommendedName>
        <fullName evidence="4">Tyrosine-protein kinase CpsD</fullName>
        <ecNumber evidence="3">2.7.10.2</ecNumber>
    </recommendedName>
</protein>
<dbReference type="CDD" id="cd05387">
    <property type="entry name" value="BY-kinase"/>
    <property type="match status" value="1"/>
</dbReference>
<dbReference type="PANTHER" id="PTHR32309:SF13">
    <property type="entry name" value="FERRIC ENTEROBACTIN TRANSPORT PROTEIN FEPE"/>
    <property type="match status" value="1"/>
</dbReference>
<proteinExistence type="inferred from homology"/>
<keyword evidence="5" id="KW-0808">Transferase</keyword>
<dbReference type="InterPro" id="IPR025669">
    <property type="entry name" value="AAA_dom"/>
</dbReference>
<comment type="similarity">
    <text evidence="2">Belongs to the CpsD/CapB family.</text>
</comment>
<sequence length="248" mass="27071">MGLFRKKDGNKDTRTQDKGASLVTVVEPKNVISEQFRTLRTNIEFAGASLETLQVVMFTSAEISDGKTTVSTNTAVTWAQAGKNVLYVDADMRRSTAQSTFKVSNGHGLSTILSSAEQPKDVVQTTFVKNLEVLTAGPTPPNPAELLNSKRMASLIEWMRNNYDIVVLDVPPIMAVSDAQVLLPLIDGAVLVTMMGKTMKASIKRTVETLRLGETKILGVVERIKNDKDDIGYGYGYGYDGYVGTKDK</sequence>
<dbReference type="Proteomes" id="UP000185473">
    <property type="component" value="Chromosome"/>
</dbReference>
<gene>
    <name evidence="15" type="ORF">FOL01_0903</name>
</gene>
<dbReference type="Pfam" id="PF13614">
    <property type="entry name" value="AAA_31"/>
    <property type="match status" value="1"/>
</dbReference>
<keyword evidence="9" id="KW-0972">Capsule biogenesis/degradation</keyword>
<keyword evidence="7 15" id="KW-0418">Kinase</keyword>
<evidence type="ECO:0000259" key="14">
    <source>
        <dbReference type="Pfam" id="PF13614"/>
    </source>
</evidence>
<dbReference type="AlphaFoldDB" id="A0A1L6RBA7"/>
<evidence type="ECO:0000256" key="2">
    <source>
        <dbReference type="ARBA" id="ARBA00007316"/>
    </source>
</evidence>
<dbReference type="EMBL" id="CP014332">
    <property type="protein sequence ID" value="APS41762.1"/>
    <property type="molecule type" value="Genomic_DNA"/>
</dbReference>
<keyword evidence="10" id="KW-0829">Tyrosine-protein kinase</keyword>
<evidence type="ECO:0000256" key="7">
    <source>
        <dbReference type="ARBA" id="ARBA00022777"/>
    </source>
</evidence>
<dbReference type="RefSeq" id="WP_075269589.1">
    <property type="nucleotide sequence ID" value="NZ_CP014332.1"/>
</dbReference>
<dbReference type="STRING" id="1631871.FOL01_0903"/>
<dbReference type="FunFam" id="3.40.50.300:FF:000527">
    <property type="entry name" value="Tyrosine-protein kinase etk"/>
    <property type="match status" value="1"/>
</dbReference>
<keyword evidence="16" id="KW-1185">Reference proteome</keyword>
<evidence type="ECO:0000256" key="10">
    <source>
        <dbReference type="ARBA" id="ARBA00023137"/>
    </source>
</evidence>
<dbReference type="GO" id="GO:0005524">
    <property type="term" value="F:ATP binding"/>
    <property type="evidence" value="ECO:0007669"/>
    <property type="project" value="UniProtKB-KW"/>
</dbReference>
<dbReference type="KEGG" id="wjo:FOL01_0903"/>
<dbReference type="EC" id="2.7.10.2" evidence="3"/>
<dbReference type="UniPathway" id="UPA00934"/>
<evidence type="ECO:0000256" key="13">
    <source>
        <dbReference type="ARBA" id="ARBA00051245"/>
    </source>
</evidence>
<keyword evidence="6" id="KW-0547">Nucleotide-binding</keyword>
<comment type="function">
    <text evidence="12">Involved in the regulation of capsular polysaccharide biosynthesis. Autophosphorylation of CpsD attenuates its activity and reduces the level of encapsulation. May be part of a complex that directs the coordinated polymerization and export to the cell surface of the capsular polysaccharide.</text>
</comment>